<keyword evidence="2" id="KW-0732">Signal</keyword>
<dbReference type="Proteomes" id="UP001218231">
    <property type="component" value="Chromosome"/>
</dbReference>
<keyword evidence="5" id="KW-1185">Reference proteome</keyword>
<dbReference type="RefSeq" id="WP_273617736.1">
    <property type="nucleotide sequence ID" value="NZ_CP103868.1"/>
</dbReference>
<dbReference type="InterPro" id="IPR001677">
    <property type="entry name" value="TbpB_B_D"/>
</dbReference>
<name>A0ABY7TVV6_9SPHN</name>
<gene>
    <name evidence="4" type="ORF">PQ457_15805</name>
</gene>
<sequence length="348" mass="35160">MQFRAVLGRIAGIGMLFTLAGCGGDGGVNSTSGGSTTPLAPAPSAVTPSGLSASTSFSNTMQSGNFVTLRAAATVDRPASNSGTASPTVQIAAADANNFISYNAATNVYTLNYTGSSGSQSKVDFTPTGARPTITANGSPDPTEVNFSYNDCYTSGCYSSNYIISHKANNFTYTYTAFGSNSSSSLSMVDSSSSASTSFFVFGFPTPTAAVPRSGSATYTLDLVGTYPGTGTGSVNFAAGTYNFSGNIAQSTAYAQTTGSFQSTGTLATTNGFSGTINLTVNQTIINPSSTANTVNNYTFKGSIGGLFFGPSAQELGGTFVAPNTSTQSNVSGTPVASPAYGAILGHR</sequence>
<feature type="region of interest" description="Disordered" evidence="1">
    <location>
        <begin position="32"/>
        <end position="53"/>
    </location>
</feature>
<feature type="domain" description="Transferrin-binding protein B C-lobe/N-lobe beta-barrel" evidence="3">
    <location>
        <begin position="233"/>
        <end position="333"/>
    </location>
</feature>
<evidence type="ECO:0000256" key="2">
    <source>
        <dbReference type="SAM" id="SignalP"/>
    </source>
</evidence>
<feature type="signal peptide" evidence="2">
    <location>
        <begin position="1"/>
        <end position="20"/>
    </location>
</feature>
<evidence type="ECO:0000313" key="5">
    <source>
        <dbReference type="Proteomes" id="UP001218231"/>
    </source>
</evidence>
<proteinExistence type="predicted"/>
<reference evidence="4 5" key="1">
    <citation type="submission" date="2023-02" db="EMBL/GenBank/DDBJ databases">
        <title>Genome sequence of Novosphingobium humi KACC 19094.</title>
        <authorList>
            <person name="Kim S."/>
            <person name="Heo J."/>
            <person name="Kwon S.-W."/>
        </authorList>
    </citation>
    <scope>NUCLEOTIDE SEQUENCE [LARGE SCALE GENOMIC DNA]</scope>
    <source>
        <strain evidence="4 5">KACC 19094</strain>
    </source>
</reference>
<dbReference type="Gene3D" id="2.40.160.90">
    <property type="match status" value="1"/>
</dbReference>
<dbReference type="Pfam" id="PF01298">
    <property type="entry name" value="TbpB_B_D"/>
    <property type="match status" value="1"/>
</dbReference>
<feature type="chain" id="PRO_5047430643" evidence="2">
    <location>
        <begin position="21"/>
        <end position="348"/>
    </location>
</feature>
<accession>A0ABY7TVV6</accession>
<evidence type="ECO:0000256" key="1">
    <source>
        <dbReference type="SAM" id="MobiDB-lite"/>
    </source>
</evidence>
<dbReference type="InterPro" id="IPR011250">
    <property type="entry name" value="OMP/PagP_B-barrel"/>
</dbReference>
<evidence type="ECO:0000313" key="4">
    <source>
        <dbReference type="EMBL" id="WCT77359.1"/>
    </source>
</evidence>
<dbReference type="SUPFAM" id="SSF56925">
    <property type="entry name" value="OMPA-like"/>
    <property type="match status" value="1"/>
</dbReference>
<evidence type="ECO:0000259" key="3">
    <source>
        <dbReference type="Pfam" id="PF01298"/>
    </source>
</evidence>
<organism evidence="4 5">
    <name type="scientific">Novosphingobium humi</name>
    <dbReference type="NCBI Taxonomy" id="2282397"/>
    <lineage>
        <taxon>Bacteria</taxon>
        <taxon>Pseudomonadati</taxon>
        <taxon>Pseudomonadota</taxon>
        <taxon>Alphaproteobacteria</taxon>
        <taxon>Sphingomonadales</taxon>
        <taxon>Sphingomonadaceae</taxon>
        <taxon>Novosphingobium</taxon>
    </lineage>
</organism>
<protein>
    <submittedName>
        <fullName evidence="4">Transferrin-binding protein-like solute binding protein</fullName>
    </submittedName>
</protein>
<dbReference type="PROSITE" id="PS51257">
    <property type="entry name" value="PROKAR_LIPOPROTEIN"/>
    <property type="match status" value="1"/>
</dbReference>
<dbReference type="EMBL" id="CP117417">
    <property type="protein sequence ID" value="WCT77359.1"/>
    <property type="molecule type" value="Genomic_DNA"/>
</dbReference>